<dbReference type="SUPFAM" id="SSF52743">
    <property type="entry name" value="Subtilisin-like"/>
    <property type="match status" value="1"/>
</dbReference>
<dbReference type="Pfam" id="PF00082">
    <property type="entry name" value="Peptidase_S8"/>
    <property type="match status" value="1"/>
</dbReference>
<feature type="active site" description="Charge relay system" evidence="5">
    <location>
        <position position="301"/>
    </location>
</feature>
<evidence type="ECO:0000256" key="2">
    <source>
        <dbReference type="ARBA" id="ARBA00022670"/>
    </source>
</evidence>
<feature type="active site" description="Charge relay system" evidence="5">
    <location>
        <position position="98"/>
    </location>
</feature>
<evidence type="ECO:0000256" key="3">
    <source>
        <dbReference type="ARBA" id="ARBA00022801"/>
    </source>
</evidence>
<dbReference type="PRINTS" id="PR00723">
    <property type="entry name" value="SUBTILISIN"/>
</dbReference>
<dbReference type="InterPro" id="IPR015500">
    <property type="entry name" value="Peptidase_S8_subtilisin-rel"/>
</dbReference>
<name>A0AAE7GT08_CITFR</name>
<keyword evidence="4 5" id="KW-0720">Serine protease</keyword>
<dbReference type="InterPro" id="IPR000209">
    <property type="entry name" value="Peptidase_S8/S53_dom"/>
</dbReference>
<dbReference type="InterPro" id="IPR050131">
    <property type="entry name" value="Peptidase_S8_subtilisin-like"/>
</dbReference>
<dbReference type="InterPro" id="IPR023827">
    <property type="entry name" value="Peptidase_S8_Asp-AS"/>
</dbReference>
<dbReference type="InterPro" id="IPR022398">
    <property type="entry name" value="Peptidase_S8_His-AS"/>
</dbReference>
<dbReference type="InterPro" id="IPR036852">
    <property type="entry name" value="Peptidase_S8/S53_dom_sf"/>
</dbReference>
<dbReference type="GO" id="GO:0006508">
    <property type="term" value="P:proteolysis"/>
    <property type="evidence" value="ECO:0007669"/>
    <property type="project" value="UniProtKB-KW"/>
</dbReference>
<dbReference type="InterPro" id="IPR023828">
    <property type="entry name" value="Peptidase_S8_Ser-AS"/>
</dbReference>
<accession>A0AAE7GT08</accession>
<proteinExistence type="inferred from homology"/>
<evidence type="ECO:0000259" key="7">
    <source>
        <dbReference type="Pfam" id="PF00082"/>
    </source>
</evidence>
<evidence type="ECO:0000256" key="6">
    <source>
        <dbReference type="RuleBase" id="RU003355"/>
    </source>
</evidence>
<sequence length="355" mass="37163">MWCIKYLEDESTIINTISLRRIIRLEKLGLVLLADLEGILSLIRNEDRSDDDQILSVHPIEYAIAADDQPIANWGISAIGVLEYQALTGKGVGVAVVDSGVDGNHPWLKESLIPTRISVGEDCELNVQDGLPTDKNFHGTHVASIIGGKRPELSMGVAPGVRILSVEVLDANNTCTLAQLLVALNYVAGMDNIKIINLSIELPGMNDKLQRAIARLTETGKIVVCAAGNNGIGTITSPSSVVGVISVGAIDEVLNVWGGSASGIANWASGESVTFPTLCAPGIKICAANSGGGQRLLSGTSMAAPHVTGMIAMMLERQPELGVTDIRTKLVAACCDIGLPGPDTRTGAGLASFPP</sequence>
<dbReference type="PANTHER" id="PTHR43806">
    <property type="entry name" value="PEPTIDASE S8"/>
    <property type="match status" value="1"/>
</dbReference>
<dbReference type="Gene3D" id="3.40.50.200">
    <property type="entry name" value="Peptidase S8/S53 domain"/>
    <property type="match status" value="1"/>
</dbReference>
<protein>
    <submittedName>
        <fullName evidence="8">S8 family serine peptidase</fullName>
    </submittedName>
</protein>
<evidence type="ECO:0000313" key="8">
    <source>
        <dbReference type="EMBL" id="QLO13635.1"/>
    </source>
</evidence>
<dbReference type="PROSITE" id="PS51892">
    <property type="entry name" value="SUBTILASE"/>
    <property type="match status" value="1"/>
</dbReference>
<dbReference type="PROSITE" id="PS00138">
    <property type="entry name" value="SUBTILASE_SER"/>
    <property type="match status" value="1"/>
</dbReference>
<feature type="domain" description="Peptidase S8/S53" evidence="7">
    <location>
        <begin position="89"/>
        <end position="349"/>
    </location>
</feature>
<evidence type="ECO:0000256" key="1">
    <source>
        <dbReference type="ARBA" id="ARBA00011073"/>
    </source>
</evidence>
<dbReference type="AlphaFoldDB" id="A0AAE7GT08"/>
<dbReference type="PANTHER" id="PTHR43806:SF11">
    <property type="entry name" value="CEREVISIN-RELATED"/>
    <property type="match status" value="1"/>
</dbReference>
<reference evidence="9" key="1">
    <citation type="submission" date="2020-06" db="EMBL/GenBank/DDBJ databases">
        <title>REHAB project genomes.</title>
        <authorList>
            <person name="Shaw L.P."/>
        </authorList>
    </citation>
    <scope>NUCLEOTIDE SEQUENCE [LARGE SCALE GENOMIC DNA]</scope>
    <source>
        <strain evidence="9">RHBSTW-00398</strain>
    </source>
</reference>
<dbReference type="GO" id="GO:0004252">
    <property type="term" value="F:serine-type endopeptidase activity"/>
    <property type="evidence" value="ECO:0007669"/>
    <property type="project" value="UniProtKB-UniRule"/>
</dbReference>
<evidence type="ECO:0000256" key="5">
    <source>
        <dbReference type="PROSITE-ProRule" id="PRU01240"/>
    </source>
</evidence>
<gene>
    <name evidence="8" type="ORF">HV183_09400</name>
</gene>
<dbReference type="Proteomes" id="UP000510650">
    <property type="component" value="Chromosome"/>
</dbReference>
<dbReference type="EMBL" id="CP055538">
    <property type="protein sequence ID" value="QLO13635.1"/>
    <property type="molecule type" value="Genomic_DNA"/>
</dbReference>
<dbReference type="PROSITE" id="PS00137">
    <property type="entry name" value="SUBTILASE_HIS"/>
    <property type="match status" value="1"/>
</dbReference>
<keyword evidence="3 5" id="KW-0378">Hydrolase</keyword>
<organism evidence="8 9">
    <name type="scientific">Citrobacter freundii</name>
    <dbReference type="NCBI Taxonomy" id="546"/>
    <lineage>
        <taxon>Bacteria</taxon>
        <taxon>Pseudomonadati</taxon>
        <taxon>Pseudomonadota</taxon>
        <taxon>Gammaproteobacteria</taxon>
        <taxon>Enterobacterales</taxon>
        <taxon>Enterobacteriaceae</taxon>
        <taxon>Citrobacter</taxon>
        <taxon>Citrobacter freundii complex</taxon>
    </lineage>
</organism>
<evidence type="ECO:0000256" key="4">
    <source>
        <dbReference type="ARBA" id="ARBA00022825"/>
    </source>
</evidence>
<feature type="active site" description="Charge relay system" evidence="5">
    <location>
        <position position="138"/>
    </location>
</feature>
<comment type="similarity">
    <text evidence="1 5 6">Belongs to the peptidase S8 family.</text>
</comment>
<keyword evidence="2 5" id="KW-0645">Protease</keyword>
<dbReference type="RefSeq" id="WP_181219446.1">
    <property type="nucleotide sequence ID" value="NZ_CP055538.1"/>
</dbReference>
<dbReference type="PROSITE" id="PS00136">
    <property type="entry name" value="SUBTILASE_ASP"/>
    <property type="match status" value="1"/>
</dbReference>
<evidence type="ECO:0000313" key="9">
    <source>
        <dbReference type="Proteomes" id="UP000510650"/>
    </source>
</evidence>